<dbReference type="Proteomes" id="UP000266673">
    <property type="component" value="Unassembled WGS sequence"/>
</dbReference>
<feature type="non-terminal residue" evidence="1">
    <location>
        <position position="1"/>
    </location>
</feature>
<evidence type="ECO:0000313" key="1">
    <source>
        <dbReference type="EMBL" id="RIB01221.1"/>
    </source>
</evidence>
<protein>
    <submittedName>
        <fullName evidence="1">Uncharacterized protein</fullName>
    </submittedName>
</protein>
<dbReference type="OrthoDB" id="10250354at2759"/>
<gene>
    <name evidence="1" type="ORF">C2G38_2231536</name>
</gene>
<evidence type="ECO:0000313" key="2">
    <source>
        <dbReference type="Proteomes" id="UP000266673"/>
    </source>
</evidence>
<dbReference type="AlphaFoldDB" id="A0A397TUX7"/>
<dbReference type="EMBL" id="QKWP01003252">
    <property type="protein sequence ID" value="RIB01221.1"/>
    <property type="molecule type" value="Genomic_DNA"/>
</dbReference>
<sequence length="75" mass="8889">TTIYKDETKLLKDFKQYVFRKGKKKDKKAVKNIDALVDNRLTKIEECKLKSSEEYKLKSSEYHLQSLSIQSQMTE</sequence>
<comment type="caution">
    <text evidence="1">The sequence shown here is derived from an EMBL/GenBank/DDBJ whole genome shotgun (WGS) entry which is preliminary data.</text>
</comment>
<accession>A0A397TUX7</accession>
<name>A0A397TUX7_9GLOM</name>
<organism evidence="1 2">
    <name type="scientific">Gigaspora rosea</name>
    <dbReference type="NCBI Taxonomy" id="44941"/>
    <lineage>
        <taxon>Eukaryota</taxon>
        <taxon>Fungi</taxon>
        <taxon>Fungi incertae sedis</taxon>
        <taxon>Mucoromycota</taxon>
        <taxon>Glomeromycotina</taxon>
        <taxon>Glomeromycetes</taxon>
        <taxon>Diversisporales</taxon>
        <taxon>Gigasporaceae</taxon>
        <taxon>Gigaspora</taxon>
    </lineage>
</organism>
<keyword evidence="2" id="KW-1185">Reference proteome</keyword>
<reference evidence="1 2" key="1">
    <citation type="submission" date="2018-06" db="EMBL/GenBank/DDBJ databases">
        <title>Comparative genomics reveals the genomic features of Rhizophagus irregularis, R. cerebriforme, R. diaphanum and Gigaspora rosea, and their symbiotic lifestyle signature.</title>
        <authorList>
            <person name="Morin E."/>
            <person name="San Clemente H."/>
            <person name="Chen E.C.H."/>
            <person name="De La Providencia I."/>
            <person name="Hainaut M."/>
            <person name="Kuo A."/>
            <person name="Kohler A."/>
            <person name="Murat C."/>
            <person name="Tang N."/>
            <person name="Roy S."/>
            <person name="Loubradou J."/>
            <person name="Henrissat B."/>
            <person name="Grigoriev I.V."/>
            <person name="Corradi N."/>
            <person name="Roux C."/>
            <person name="Martin F.M."/>
        </authorList>
    </citation>
    <scope>NUCLEOTIDE SEQUENCE [LARGE SCALE GENOMIC DNA]</scope>
    <source>
        <strain evidence="1 2">DAOM 194757</strain>
    </source>
</reference>
<proteinExistence type="predicted"/>